<dbReference type="AlphaFoldDB" id="A0A9P6M199"/>
<reference evidence="7" key="1">
    <citation type="journal article" date="2020" name="Fungal Divers.">
        <title>Resolving the Mortierellaceae phylogeny through synthesis of multi-gene phylogenetics and phylogenomics.</title>
        <authorList>
            <person name="Vandepol N."/>
            <person name="Liber J."/>
            <person name="Desiro A."/>
            <person name="Na H."/>
            <person name="Kennedy M."/>
            <person name="Barry K."/>
            <person name="Grigoriev I.V."/>
            <person name="Miller A.N."/>
            <person name="O'Donnell K."/>
            <person name="Stajich J.E."/>
            <person name="Bonito G."/>
        </authorList>
    </citation>
    <scope>NUCLEOTIDE SEQUENCE</scope>
    <source>
        <strain evidence="7">MES-2147</strain>
    </source>
</reference>
<evidence type="ECO:0000256" key="4">
    <source>
        <dbReference type="PROSITE-ProRule" id="PRU00146"/>
    </source>
</evidence>
<keyword evidence="8" id="KW-1185">Reference proteome</keyword>
<sequence>MSFSATAHQLPASAELPAGPDVRKSKRQQTGGRSVKLLQRDNIENAPSTTSSSNQEQPTKIRKRHTTSDHGHKRRKVLHDAPTLVPQSSTLNITPLHRTLSDKSAYLNQASLHDVKTTQKESPSKRVTVPARNIASQAKRSGYESEDADADDEDEVPVVNAARSTSKIQAHPLKDATIMQMPMSDSGLELINTTVSSHNSSYEDDLFGSDTTLTSPEDDSEDEEQNDRTSSTQLNEVSLIPLPPQPTSSPVVTPTKRRGPGRPRKTSVNSRSPGKRPQKNRGRNGTSVTMAPEAILPRQASPARPLHENNVMVAMPSTHTSLMVRVIDGKNLLRQKHHDKDSDNIESSDDDKEVHFVELVANTSNFSVQYNSELTQVQNGVDPVQVSTSAPYLMANNTSITPSKLVLPISLPPANVKDHAFSVARLSLYAVRPYARTQPYPDRRPVWYPISLPPIDVKDHAFTVARRSLKAVRSNSRTQPYPNRRPARYPINKQIHSRLIPRYMPRPRLNQTCLEIVTRRTSTQEQPNIQRMAAMLKRKLRRAAQRMRENMAVSGLPYTPDQGEVSLQTQSWGAVIGNGKGLSNTWTHEQEDQQQRIAERRAFMSETYHVLNLPPPPENWDKSSSLGSVPARAATDGTFKQRWIAARDDALDHLSRHVGCEYCRKTFQDRNGLFSHIERCTMARLQTSISSDLDGDSTASETEDQRKARCLMSNSGNDSSNYRVSESAHDEYEDEDAVIMCLCGSNEDEGAMIQCDKCKVWLHMECVDLSVEDIPEEYFCPMCLGLPTPVKVPKQHSSRQRTGRPRRRSTSVESASNSDDSDDHLTGYNARRSRNVSNKIMLYNDSCSGLDGEDSGITEDEDCTFSGENNEHGVVLNHPSDELEKGEYMMEGEYLGSVYGVKLTRPALKQSRGPGLMLDGSSQEMQSEMTNVLQSGELSCDDDSLSVFQQLGAMGLSPLKIESDSGTDLSLHQLQSVGFLASAETFFDPEYKSFDAYSPDHLLSESTLDSDGLHTPIDPQLPCDLWIAHDLDNFVDETAEGFLRDDHQENIKGQEHHAIELFGDQTLSDVLDLEFNR</sequence>
<feature type="compositionally biased region" description="Basic residues" evidence="5">
    <location>
        <begin position="60"/>
        <end position="77"/>
    </location>
</feature>
<gene>
    <name evidence="7" type="ORF">BGZ65_000656</name>
</gene>
<comment type="caution">
    <text evidence="7">The sequence shown here is derived from an EMBL/GenBank/DDBJ whole genome shotgun (WGS) entry which is preliminary data.</text>
</comment>
<dbReference type="InterPro" id="IPR013083">
    <property type="entry name" value="Znf_RING/FYVE/PHD"/>
</dbReference>
<organism evidence="7 8">
    <name type="scientific">Modicella reniformis</name>
    <dbReference type="NCBI Taxonomy" id="1440133"/>
    <lineage>
        <taxon>Eukaryota</taxon>
        <taxon>Fungi</taxon>
        <taxon>Fungi incertae sedis</taxon>
        <taxon>Mucoromycota</taxon>
        <taxon>Mortierellomycotina</taxon>
        <taxon>Mortierellomycetes</taxon>
        <taxon>Mortierellales</taxon>
        <taxon>Mortierellaceae</taxon>
        <taxon>Modicella</taxon>
    </lineage>
</organism>
<dbReference type="SUPFAM" id="SSF57903">
    <property type="entry name" value="FYVE/PHD zinc finger"/>
    <property type="match status" value="1"/>
</dbReference>
<evidence type="ECO:0000256" key="3">
    <source>
        <dbReference type="ARBA" id="ARBA00022833"/>
    </source>
</evidence>
<feature type="domain" description="PHD-type" evidence="6">
    <location>
        <begin position="738"/>
        <end position="786"/>
    </location>
</feature>
<dbReference type="Proteomes" id="UP000749646">
    <property type="component" value="Unassembled WGS sequence"/>
</dbReference>
<evidence type="ECO:0000256" key="2">
    <source>
        <dbReference type="ARBA" id="ARBA00022771"/>
    </source>
</evidence>
<accession>A0A9P6M199</accession>
<dbReference type="OrthoDB" id="79252at2759"/>
<dbReference type="Gene3D" id="3.30.40.10">
    <property type="entry name" value="Zinc/RING finger domain, C3HC4 (zinc finger)"/>
    <property type="match status" value="1"/>
</dbReference>
<feature type="compositionally biased region" description="Basic residues" evidence="5">
    <location>
        <begin position="793"/>
        <end position="809"/>
    </location>
</feature>
<dbReference type="InterPro" id="IPR019787">
    <property type="entry name" value="Znf_PHD-finger"/>
</dbReference>
<dbReference type="GO" id="GO:0033698">
    <property type="term" value="C:Rpd3L complex"/>
    <property type="evidence" value="ECO:0007669"/>
    <property type="project" value="TreeGrafter"/>
</dbReference>
<evidence type="ECO:0000256" key="5">
    <source>
        <dbReference type="SAM" id="MobiDB-lite"/>
    </source>
</evidence>
<feature type="region of interest" description="Disordered" evidence="5">
    <location>
        <begin position="198"/>
        <end position="305"/>
    </location>
</feature>
<dbReference type="PANTHER" id="PTHR47793:SF1">
    <property type="entry name" value="HISTONE DEACETYLASE COMPLEX SUBUNIT CTI6"/>
    <property type="match status" value="1"/>
</dbReference>
<dbReference type="InterPro" id="IPR053051">
    <property type="entry name" value="HDAC_complex_subunit"/>
</dbReference>
<protein>
    <recommendedName>
        <fullName evidence="6">PHD-type domain-containing protein</fullName>
    </recommendedName>
</protein>
<keyword evidence="1" id="KW-0479">Metal-binding</keyword>
<feature type="compositionally biased region" description="Basic residues" evidence="5">
    <location>
        <begin position="255"/>
        <end position="265"/>
    </location>
</feature>
<feature type="region of interest" description="Disordered" evidence="5">
    <location>
        <begin position="691"/>
        <end position="723"/>
    </location>
</feature>
<evidence type="ECO:0000313" key="8">
    <source>
        <dbReference type="Proteomes" id="UP000749646"/>
    </source>
</evidence>
<evidence type="ECO:0000259" key="6">
    <source>
        <dbReference type="PROSITE" id="PS50016"/>
    </source>
</evidence>
<feature type="compositionally biased region" description="Acidic residues" evidence="5">
    <location>
        <begin position="144"/>
        <end position="155"/>
    </location>
</feature>
<dbReference type="Pfam" id="PF00628">
    <property type="entry name" value="PHD"/>
    <property type="match status" value="1"/>
</dbReference>
<dbReference type="PANTHER" id="PTHR47793">
    <property type="entry name" value="HISTONE DEACETYLASE COMPLEX SUBUNIT CTI6"/>
    <property type="match status" value="1"/>
</dbReference>
<feature type="compositionally biased region" description="Basic and acidic residues" evidence="5">
    <location>
        <begin position="115"/>
        <end position="124"/>
    </location>
</feature>
<feature type="compositionally biased region" description="Polar residues" evidence="5">
    <location>
        <begin position="45"/>
        <end position="58"/>
    </location>
</feature>
<proteinExistence type="predicted"/>
<dbReference type="GO" id="GO:0070210">
    <property type="term" value="C:Rpd3L-Expanded complex"/>
    <property type="evidence" value="ECO:0007669"/>
    <property type="project" value="TreeGrafter"/>
</dbReference>
<keyword evidence="3" id="KW-0862">Zinc</keyword>
<dbReference type="GO" id="GO:0061188">
    <property type="term" value="P:negative regulation of rDNA heterochromatin formation"/>
    <property type="evidence" value="ECO:0007669"/>
    <property type="project" value="TreeGrafter"/>
</dbReference>
<evidence type="ECO:0000313" key="7">
    <source>
        <dbReference type="EMBL" id="KAF9959251.1"/>
    </source>
</evidence>
<feature type="compositionally biased region" description="Acidic residues" evidence="5">
    <location>
        <begin position="216"/>
        <end position="225"/>
    </location>
</feature>
<feature type="region of interest" description="Disordered" evidence="5">
    <location>
        <begin position="1"/>
        <end position="90"/>
    </location>
</feature>
<feature type="region of interest" description="Disordered" evidence="5">
    <location>
        <begin position="791"/>
        <end position="830"/>
    </location>
</feature>
<keyword evidence="2 4" id="KW-0863">Zinc-finger</keyword>
<feature type="compositionally biased region" description="Polar residues" evidence="5">
    <location>
        <begin position="712"/>
        <end position="723"/>
    </location>
</feature>
<feature type="compositionally biased region" description="Basic residues" evidence="5">
    <location>
        <begin position="273"/>
        <end position="282"/>
    </location>
</feature>
<name>A0A9P6M199_9FUNG</name>
<dbReference type="InterPro" id="IPR019786">
    <property type="entry name" value="Zinc_finger_PHD-type_CS"/>
</dbReference>
<dbReference type="EMBL" id="JAAAHW010006516">
    <property type="protein sequence ID" value="KAF9959251.1"/>
    <property type="molecule type" value="Genomic_DNA"/>
</dbReference>
<dbReference type="GO" id="GO:0061186">
    <property type="term" value="P:negative regulation of silent mating-type cassette heterochromatin formation"/>
    <property type="evidence" value="ECO:0007669"/>
    <property type="project" value="TreeGrafter"/>
</dbReference>
<feature type="region of interest" description="Disordered" evidence="5">
    <location>
        <begin position="115"/>
        <end position="155"/>
    </location>
</feature>
<dbReference type="InterPro" id="IPR001965">
    <property type="entry name" value="Znf_PHD"/>
</dbReference>
<dbReference type="PROSITE" id="PS50016">
    <property type="entry name" value="ZF_PHD_2"/>
    <property type="match status" value="1"/>
</dbReference>
<dbReference type="SMART" id="SM00249">
    <property type="entry name" value="PHD"/>
    <property type="match status" value="1"/>
</dbReference>
<dbReference type="PROSITE" id="PS01359">
    <property type="entry name" value="ZF_PHD_1"/>
    <property type="match status" value="1"/>
</dbReference>
<dbReference type="GO" id="GO:0008270">
    <property type="term" value="F:zinc ion binding"/>
    <property type="evidence" value="ECO:0007669"/>
    <property type="project" value="UniProtKB-KW"/>
</dbReference>
<dbReference type="InterPro" id="IPR011011">
    <property type="entry name" value="Znf_FYVE_PHD"/>
</dbReference>
<evidence type="ECO:0000256" key="1">
    <source>
        <dbReference type="ARBA" id="ARBA00022723"/>
    </source>
</evidence>